<dbReference type="GO" id="GO:0019028">
    <property type="term" value="C:viral capsid"/>
    <property type="evidence" value="ECO:0007669"/>
    <property type="project" value="UniProtKB-KW"/>
</dbReference>
<organism evidence="2 3">
    <name type="scientific">ssRNA phage SRR7976299_12</name>
    <dbReference type="NCBI Taxonomy" id="2786634"/>
    <lineage>
        <taxon>Viruses</taxon>
        <taxon>Riboviria</taxon>
        <taxon>Orthornavirae</taxon>
        <taxon>Lenarviricota</taxon>
        <taxon>Leviviricetes</taxon>
        <taxon>Norzivirales</taxon>
        <taxon>Solspiviridae</taxon>
        <taxon>Dibaevirus</taxon>
        <taxon>Dibaevirus borborocola</taxon>
    </lineage>
</organism>
<dbReference type="Proteomes" id="UP000677767">
    <property type="component" value="Segment"/>
</dbReference>
<name>A0A8S5L5Q9_9VIRU</name>
<evidence type="ECO:0000256" key="1">
    <source>
        <dbReference type="SAM" id="MobiDB-lite"/>
    </source>
</evidence>
<reference evidence="2" key="1">
    <citation type="submission" date="2020-09" db="EMBL/GenBank/DDBJ databases">
        <title>Leviviricetes taxonomy.</title>
        <authorList>
            <person name="Stockdale S.R."/>
            <person name="Callanan J."/>
            <person name="Adriaenssens E.M."/>
            <person name="Kuhn J.H."/>
            <person name="Rumnieks J."/>
            <person name="Shkoporov A."/>
            <person name="Draper L.A."/>
            <person name="Ross P."/>
            <person name="Hill C."/>
        </authorList>
    </citation>
    <scope>NUCLEOTIDE SEQUENCE</scope>
</reference>
<dbReference type="KEGG" id="vg:80399243"/>
<dbReference type="GeneID" id="80399243"/>
<dbReference type="RefSeq" id="YP_010770050.1">
    <property type="nucleotide sequence ID" value="NC_074147.1"/>
</dbReference>
<proteinExistence type="predicted"/>
<keyword evidence="3" id="KW-1185">Reference proteome</keyword>
<protein>
    <submittedName>
        <fullName evidence="2">Coat protein</fullName>
    </submittedName>
</protein>
<keyword evidence="2" id="KW-0946">Virion</keyword>
<dbReference type="EMBL" id="BK014166">
    <property type="protein sequence ID" value="DAD52650.1"/>
    <property type="molecule type" value="Genomic_RNA"/>
</dbReference>
<evidence type="ECO:0000313" key="2">
    <source>
        <dbReference type="EMBL" id="DAD52650.1"/>
    </source>
</evidence>
<evidence type="ECO:0000313" key="3">
    <source>
        <dbReference type="Proteomes" id="UP000677767"/>
    </source>
</evidence>
<sequence length="117" mass="12485">MSITTNSKVYTKDSNPSSDTSLYFGPAKTASIKDSILFGRTQPKPTKDFAGVSRSRIKTVKNELVNGVYRDLIAETTFSFAIGTSQGQITALRADHAATISHAVVTTLVDTTSLPSA</sequence>
<accession>A0A8S5L5Q9</accession>
<keyword evidence="2" id="KW-0167">Capsid protein</keyword>
<feature type="region of interest" description="Disordered" evidence="1">
    <location>
        <begin position="1"/>
        <end position="21"/>
    </location>
</feature>
<gene>
    <name evidence="2" type="primary">SRR7976299_12_2</name>
</gene>